<dbReference type="Gene3D" id="3.40.1190.10">
    <property type="entry name" value="Mur-like, catalytic domain"/>
    <property type="match status" value="1"/>
</dbReference>
<evidence type="ECO:0000256" key="12">
    <source>
        <dbReference type="ARBA" id="ARBA00023316"/>
    </source>
</evidence>
<evidence type="ECO:0000256" key="9">
    <source>
        <dbReference type="ARBA" id="ARBA00022960"/>
    </source>
</evidence>
<evidence type="ECO:0000256" key="2">
    <source>
        <dbReference type="ARBA" id="ARBA00004752"/>
    </source>
</evidence>
<dbReference type="UniPathway" id="UPA00219"/>
<keyword evidence="10" id="KW-0573">Peptidoglycan synthesis</keyword>
<protein>
    <recommendedName>
        <fullName evidence="3 14">UDP-N-acetylmuramate--L-alanine ligase</fullName>
        <ecNumber evidence="3 14">6.3.2.8</ecNumber>
    </recommendedName>
</protein>
<dbReference type="InterPro" id="IPR050061">
    <property type="entry name" value="MurCDEF_pg_biosynth"/>
</dbReference>
<comment type="pathway">
    <text evidence="2">Cell wall biogenesis; peptidoglycan biosynthesis.</text>
</comment>
<dbReference type="Gene3D" id="3.40.50.720">
    <property type="entry name" value="NAD(P)-binding Rossmann-like Domain"/>
    <property type="match status" value="1"/>
</dbReference>
<dbReference type="InterPro" id="IPR005758">
    <property type="entry name" value="UDP-N-AcMur_Ala_ligase_MurC"/>
</dbReference>
<organism evidence="18 19">
    <name type="scientific">Mesotoga prima MesG1.Ag.4.2</name>
    <dbReference type="NCBI Taxonomy" id="660470"/>
    <lineage>
        <taxon>Bacteria</taxon>
        <taxon>Thermotogati</taxon>
        <taxon>Thermotogota</taxon>
        <taxon>Thermotogae</taxon>
        <taxon>Kosmotogales</taxon>
        <taxon>Kosmotogaceae</taxon>
        <taxon>Mesotoga</taxon>
    </lineage>
</organism>
<comment type="subcellular location">
    <subcellularLocation>
        <location evidence="1">Cytoplasm</location>
    </subcellularLocation>
</comment>
<dbReference type="GO" id="GO:0009252">
    <property type="term" value="P:peptidoglycan biosynthetic process"/>
    <property type="evidence" value="ECO:0007669"/>
    <property type="project" value="UniProtKB-UniRule"/>
</dbReference>
<name>I2F5H0_9BACT</name>
<keyword evidence="11" id="KW-0131">Cell cycle</keyword>
<gene>
    <name evidence="18" type="ORF">Theba_1491</name>
</gene>
<feature type="domain" description="Mur ligase C-terminal" evidence="16">
    <location>
        <begin position="300"/>
        <end position="430"/>
    </location>
</feature>
<evidence type="ECO:0000256" key="8">
    <source>
        <dbReference type="ARBA" id="ARBA00022840"/>
    </source>
</evidence>
<dbReference type="InterPro" id="IPR004101">
    <property type="entry name" value="Mur_ligase_C"/>
</dbReference>
<evidence type="ECO:0000256" key="6">
    <source>
        <dbReference type="ARBA" id="ARBA00022618"/>
    </source>
</evidence>
<evidence type="ECO:0000313" key="19">
    <source>
        <dbReference type="Proteomes" id="UP000002881"/>
    </source>
</evidence>
<keyword evidence="12" id="KW-0961">Cell wall biogenesis/degradation</keyword>
<evidence type="ECO:0000256" key="13">
    <source>
        <dbReference type="ARBA" id="ARBA00047833"/>
    </source>
</evidence>
<dbReference type="eggNOG" id="COG0773">
    <property type="taxonomic scope" value="Bacteria"/>
</dbReference>
<evidence type="ECO:0000256" key="4">
    <source>
        <dbReference type="ARBA" id="ARBA00022490"/>
    </source>
</evidence>
<dbReference type="InterPro" id="IPR036565">
    <property type="entry name" value="Mur-like_cat_sf"/>
</dbReference>
<sequence precursor="true">MKYHFIGIGGIGMSGLAMHLASEGDQVYGSNYEENERVAYLRGKGIGVFIGHSYENFEKPDVVVRTTAIKQGNPELERAIFESVPTIYRMELLKSLLLRDTSVCITGTDGKTTTTAMVSKILIDSGRDPTVFLGGINPILKDGNYRKGKDLIVSELDESDGFFASFKPDYAVITNVRGDHLEHYDNSFDNLKNHFRYFSRSVGKLLVTNADDPASERIFTDTLTFGKDRGYYRFTDRSTGIMNQTFRCFRGNEDLGLFKLMIPGEFNVYNATAAIALTHEMGVPIESIKNSLESYRSVDRRFTFRGLDDFRNLFFFDDYAHTPDEISNTIRGAREFFPGKNVIVVFQPHRYSRLVRENGRFANSLKDATEVCVFKLYEAYEKGQYAIDETEVLKGLSSYGVPAVHAVNYSEILEWLEKKRDAVILFLGAGDITEASKMSVLKLCEAH</sequence>
<dbReference type="PANTHER" id="PTHR43445:SF3">
    <property type="entry name" value="UDP-N-ACETYLMURAMATE--L-ALANINE LIGASE"/>
    <property type="match status" value="1"/>
</dbReference>
<dbReference type="GeneID" id="87107293"/>
<dbReference type="InterPro" id="IPR000713">
    <property type="entry name" value="Mur_ligase_N"/>
</dbReference>
<dbReference type="Proteomes" id="UP000002881">
    <property type="component" value="Chromosome"/>
</dbReference>
<keyword evidence="9" id="KW-0133">Cell shape</keyword>
<dbReference type="EMBL" id="CP003532">
    <property type="protein sequence ID" value="AFK07173.1"/>
    <property type="molecule type" value="Genomic_DNA"/>
</dbReference>
<evidence type="ECO:0000256" key="7">
    <source>
        <dbReference type="ARBA" id="ARBA00022741"/>
    </source>
</evidence>
<keyword evidence="8" id="KW-0067">ATP-binding</keyword>
<evidence type="ECO:0000256" key="3">
    <source>
        <dbReference type="ARBA" id="ARBA00012211"/>
    </source>
</evidence>
<dbReference type="GO" id="GO:0008763">
    <property type="term" value="F:UDP-N-acetylmuramate-L-alanine ligase activity"/>
    <property type="evidence" value="ECO:0007669"/>
    <property type="project" value="UniProtKB-UniRule"/>
</dbReference>
<dbReference type="STRING" id="660470.Theba_1491"/>
<proteinExistence type="predicted"/>
<evidence type="ECO:0000256" key="10">
    <source>
        <dbReference type="ARBA" id="ARBA00022984"/>
    </source>
</evidence>
<evidence type="ECO:0000256" key="1">
    <source>
        <dbReference type="ARBA" id="ARBA00004496"/>
    </source>
</evidence>
<dbReference type="SUPFAM" id="SSF53623">
    <property type="entry name" value="MurD-like peptide ligases, catalytic domain"/>
    <property type="match status" value="1"/>
</dbReference>
<dbReference type="InterPro" id="IPR013221">
    <property type="entry name" value="Mur_ligase_cen"/>
</dbReference>
<evidence type="ECO:0000256" key="5">
    <source>
        <dbReference type="ARBA" id="ARBA00022598"/>
    </source>
</evidence>
<keyword evidence="7" id="KW-0547">Nucleotide-binding</keyword>
<evidence type="ECO:0000313" key="18">
    <source>
        <dbReference type="EMBL" id="AFK07173.1"/>
    </source>
</evidence>
<evidence type="ECO:0000259" key="15">
    <source>
        <dbReference type="Pfam" id="PF01225"/>
    </source>
</evidence>
<dbReference type="SUPFAM" id="SSF53244">
    <property type="entry name" value="MurD-like peptide ligases, peptide-binding domain"/>
    <property type="match status" value="1"/>
</dbReference>
<keyword evidence="6" id="KW-0132">Cell division</keyword>
<evidence type="ECO:0000259" key="17">
    <source>
        <dbReference type="Pfam" id="PF08245"/>
    </source>
</evidence>
<dbReference type="GO" id="GO:0005524">
    <property type="term" value="F:ATP binding"/>
    <property type="evidence" value="ECO:0007669"/>
    <property type="project" value="UniProtKB-KW"/>
</dbReference>
<dbReference type="EC" id="6.3.2.8" evidence="3 14"/>
<keyword evidence="19" id="KW-1185">Reference proteome</keyword>
<dbReference type="GO" id="GO:0008360">
    <property type="term" value="P:regulation of cell shape"/>
    <property type="evidence" value="ECO:0007669"/>
    <property type="project" value="UniProtKB-KW"/>
</dbReference>
<dbReference type="HOGENOM" id="CLU_028104_2_2_0"/>
<comment type="catalytic activity">
    <reaction evidence="13">
        <text>UDP-N-acetyl-alpha-D-muramate + L-alanine + ATP = UDP-N-acetyl-alpha-D-muramoyl-L-alanine + ADP + phosphate + H(+)</text>
        <dbReference type="Rhea" id="RHEA:23372"/>
        <dbReference type="ChEBI" id="CHEBI:15378"/>
        <dbReference type="ChEBI" id="CHEBI:30616"/>
        <dbReference type="ChEBI" id="CHEBI:43474"/>
        <dbReference type="ChEBI" id="CHEBI:57972"/>
        <dbReference type="ChEBI" id="CHEBI:70757"/>
        <dbReference type="ChEBI" id="CHEBI:83898"/>
        <dbReference type="ChEBI" id="CHEBI:456216"/>
        <dbReference type="EC" id="6.3.2.8"/>
    </reaction>
</comment>
<dbReference type="PANTHER" id="PTHR43445">
    <property type="entry name" value="UDP-N-ACETYLMURAMATE--L-ALANINE LIGASE-RELATED"/>
    <property type="match status" value="1"/>
</dbReference>
<reference evidence="18 19" key="1">
    <citation type="journal article" date="2012" name="Genome Biol. Evol.">
        <title>Genome Sequence of the Mesophilic Thermotogales Bacterium Mesotoga prima MesG1.Ag.4.2 Reveals the Largest Thermotogales Genome To Date.</title>
        <authorList>
            <person name="Zhaxybayeva O."/>
            <person name="Swithers K.S."/>
            <person name="Foght J."/>
            <person name="Green A.G."/>
            <person name="Bruce D."/>
            <person name="Detter C."/>
            <person name="Han S."/>
            <person name="Teshima H."/>
            <person name="Han J."/>
            <person name="Woyke T."/>
            <person name="Pitluck S."/>
            <person name="Nolan M."/>
            <person name="Ivanova N."/>
            <person name="Pati A."/>
            <person name="Land M.L."/>
            <person name="Dlutek M."/>
            <person name="Doolittle W.F."/>
            <person name="Noll K.M."/>
            <person name="Nesbo C.L."/>
        </authorList>
    </citation>
    <scope>NUCLEOTIDE SEQUENCE [LARGE SCALE GENOMIC DNA]</scope>
    <source>
        <strain evidence="19">mesG1.Ag.4.2</strain>
    </source>
</reference>
<feature type="domain" description="Mur ligase central" evidence="17">
    <location>
        <begin position="105"/>
        <end position="277"/>
    </location>
</feature>
<dbReference type="Pfam" id="PF01225">
    <property type="entry name" value="Mur_ligase"/>
    <property type="match status" value="1"/>
</dbReference>
<dbReference type="Pfam" id="PF08245">
    <property type="entry name" value="Mur_ligase_M"/>
    <property type="match status" value="1"/>
</dbReference>
<feature type="domain" description="Mur ligase N-terminal catalytic" evidence="15">
    <location>
        <begin position="2"/>
        <end position="98"/>
    </location>
</feature>
<dbReference type="KEGG" id="mpg:Theba_1491"/>
<dbReference type="GO" id="GO:0051301">
    <property type="term" value="P:cell division"/>
    <property type="evidence" value="ECO:0007669"/>
    <property type="project" value="UniProtKB-KW"/>
</dbReference>
<dbReference type="InterPro" id="IPR036615">
    <property type="entry name" value="Mur_ligase_C_dom_sf"/>
</dbReference>
<keyword evidence="4" id="KW-0963">Cytoplasm</keyword>
<evidence type="ECO:0000259" key="16">
    <source>
        <dbReference type="Pfam" id="PF02875"/>
    </source>
</evidence>
<dbReference type="AlphaFoldDB" id="I2F5H0"/>
<accession>I2F5H0</accession>
<dbReference type="GO" id="GO:0071555">
    <property type="term" value="P:cell wall organization"/>
    <property type="evidence" value="ECO:0007669"/>
    <property type="project" value="UniProtKB-KW"/>
</dbReference>
<dbReference type="GO" id="GO:0005737">
    <property type="term" value="C:cytoplasm"/>
    <property type="evidence" value="ECO:0007669"/>
    <property type="project" value="UniProtKB-SubCell"/>
</dbReference>
<evidence type="ECO:0000256" key="14">
    <source>
        <dbReference type="NCBIfam" id="TIGR01082"/>
    </source>
</evidence>
<dbReference type="RefSeq" id="WP_014731103.1">
    <property type="nucleotide sequence ID" value="NC_017934.1"/>
</dbReference>
<dbReference type="NCBIfam" id="TIGR01082">
    <property type="entry name" value="murC"/>
    <property type="match status" value="1"/>
</dbReference>
<evidence type="ECO:0000256" key="11">
    <source>
        <dbReference type="ARBA" id="ARBA00023306"/>
    </source>
</evidence>
<keyword evidence="5 18" id="KW-0436">Ligase</keyword>
<dbReference type="SUPFAM" id="SSF51984">
    <property type="entry name" value="MurCD N-terminal domain"/>
    <property type="match status" value="1"/>
</dbReference>
<dbReference type="Pfam" id="PF02875">
    <property type="entry name" value="Mur_ligase_C"/>
    <property type="match status" value="1"/>
</dbReference>
<dbReference type="Gene3D" id="3.90.190.20">
    <property type="entry name" value="Mur ligase, C-terminal domain"/>
    <property type="match status" value="1"/>
</dbReference>